<dbReference type="PANTHER" id="PTHR43290:SF2">
    <property type="entry name" value="MEVALONATE KINASE"/>
    <property type="match status" value="1"/>
</dbReference>
<evidence type="ECO:0000256" key="5">
    <source>
        <dbReference type="ARBA" id="ARBA00022516"/>
    </source>
</evidence>
<evidence type="ECO:0000256" key="10">
    <source>
        <dbReference type="ARBA" id="ARBA00022842"/>
    </source>
</evidence>
<evidence type="ECO:0000313" key="16">
    <source>
        <dbReference type="Proteomes" id="UP001501734"/>
    </source>
</evidence>
<dbReference type="InterPro" id="IPR006205">
    <property type="entry name" value="Mev_gal_kin"/>
</dbReference>
<gene>
    <name evidence="15" type="primary">mvk</name>
    <name evidence="15" type="ORF">GCM10022410_23040</name>
</gene>
<evidence type="ECO:0000256" key="4">
    <source>
        <dbReference type="ARBA" id="ARBA00022490"/>
    </source>
</evidence>
<feature type="domain" description="GHMP kinase C-terminal" evidence="14">
    <location>
        <begin position="229"/>
        <end position="302"/>
    </location>
</feature>
<evidence type="ECO:0000256" key="8">
    <source>
        <dbReference type="ARBA" id="ARBA00022777"/>
    </source>
</evidence>
<dbReference type="PRINTS" id="PR00959">
    <property type="entry name" value="MEVGALKINASE"/>
</dbReference>
<name>A0ABP7VZK1_9BACI</name>
<comment type="subcellular location">
    <subcellularLocation>
        <location evidence="1">Cytoplasm</location>
    </subcellularLocation>
</comment>
<dbReference type="NCBIfam" id="TIGR00549">
    <property type="entry name" value="mevalon_kin"/>
    <property type="match status" value="1"/>
</dbReference>
<evidence type="ECO:0000259" key="13">
    <source>
        <dbReference type="Pfam" id="PF00288"/>
    </source>
</evidence>
<keyword evidence="9" id="KW-0067">ATP-binding</keyword>
<dbReference type="EMBL" id="BAABDL010000125">
    <property type="protein sequence ID" value="GAA4077791.1"/>
    <property type="molecule type" value="Genomic_DNA"/>
</dbReference>
<dbReference type="InterPro" id="IPR014721">
    <property type="entry name" value="Ribsml_uS5_D2-typ_fold_subgr"/>
</dbReference>
<dbReference type="SUPFAM" id="SSF54211">
    <property type="entry name" value="Ribosomal protein S5 domain 2-like"/>
    <property type="match status" value="1"/>
</dbReference>
<dbReference type="Pfam" id="PF00288">
    <property type="entry name" value="GHMP_kinases_N"/>
    <property type="match status" value="1"/>
</dbReference>
<comment type="similarity">
    <text evidence="2">Belongs to the GHMP kinase family. Mevalonate kinase subfamily.</text>
</comment>
<keyword evidence="11" id="KW-0443">Lipid metabolism</keyword>
<keyword evidence="7" id="KW-0547">Nucleotide-binding</keyword>
<keyword evidence="4" id="KW-0963">Cytoplasm</keyword>
<evidence type="ECO:0000256" key="7">
    <source>
        <dbReference type="ARBA" id="ARBA00022741"/>
    </source>
</evidence>
<keyword evidence="16" id="KW-1185">Reference proteome</keyword>
<dbReference type="Gene3D" id="3.30.230.10">
    <property type="match status" value="1"/>
</dbReference>
<protein>
    <recommendedName>
        <fullName evidence="3">mevalonate kinase</fullName>
        <ecNumber evidence="3">2.7.1.36</ecNumber>
    </recommendedName>
</protein>
<dbReference type="InterPro" id="IPR036554">
    <property type="entry name" value="GHMP_kinase_C_sf"/>
</dbReference>
<reference evidence="16" key="1">
    <citation type="journal article" date="2019" name="Int. J. Syst. Evol. Microbiol.">
        <title>The Global Catalogue of Microorganisms (GCM) 10K type strain sequencing project: providing services to taxonomists for standard genome sequencing and annotation.</title>
        <authorList>
            <consortium name="The Broad Institute Genomics Platform"/>
            <consortium name="The Broad Institute Genome Sequencing Center for Infectious Disease"/>
            <person name="Wu L."/>
            <person name="Ma J."/>
        </authorList>
    </citation>
    <scope>NUCLEOTIDE SEQUENCE [LARGE SCALE GENOMIC DNA]</scope>
    <source>
        <strain evidence="16">JCM 17250</strain>
    </source>
</reference>
<sequence length="321" mass="35025">MGKTSRQSAIGQAHSKLILMGEHAVVYNEPAIAIPFDTLIVKAMVKSYEGTVQFISDFYAGELEQMPDKMKGLAECVKSVCEQLNQPVENFQINLESSIPIGRGLGSSAAIAVSLVRGLYNFFKKNLNRETLKRFVDLAEKYAHGTPSGIDREATTHDHPIFFQREHHVEQVKIGEPLHLVVADTGRVGDTHASVASVKEQYQRAEVVTRKRIAHLGQLTRKARQVMESGLLVELGKLLDQAHLELQALGVSDPGLDYYVEVSKQAGALGAKLTGGGRGGCMFALVDSVSQAKVVEDALVNAGAARTWYCKVANEVMSYES</sequence>
<evidence type="ECO:0000256" key="2">
    <source>
        <dbReference type="ARBA" id="ARBA00006495"/>
    </source>
</evidence>
<feature type="domain" description="GHMP kinase N-terminal" evidence="13">
    <location>
        <begin position="75"/>
        <end position="151"/>
    </location>
</feature>
<dbReference type="InterPro" id="IPR006204">
    <property type="entry name" value="GHMP_kinase_N_dom"/>
</dbReference>
<accession>A0ABP7VZK1</accession>
<dbReference type="Gene3D" id="3.30.70.890">
    <property type="entry name" value="GHMP kinase, C-terminal domain"/>
    <property type="match status" value="1"/>
</dbReference>
<evidence type="ECO:0000256" key="1">
    <source>
        <dbReference type="ARBA" id="ARBA00004496"/>
    </source>
</evidence>
<evidence type="ECO:0000259" key="14">
    <source>
        <dbReference type="Pfam" id="PF08544"/>
    </source>
</evidence>
<dbReference type="SUPFAM" id="SSF55060">
    <property type="entry name" value="GHMP Kinase, C-terminal domain"/>
    <property type="match status" value="1"/>
</dbReference>
<evidence type="ECO:0000256" key="9">
    <source>
        <dbReference type="ARBA" id="ARBA00022840"/>
    </source>
</evidence>
<dbReference type="GO" id="GO:0016301">
    <property type="term" value="F:kinase activity"/>
    <property type="evidence" value="ECO:0007669"/>
    <property type="project" value="UniProtKB-KW"/>
</dbReference>
<dbReference type="Proteomes" id="UP001501734">
    <property type="component" value="Unassembled WGS sequence"/>
</dbReference>
<evidence type="ECO:0000313" key="15">
    <source>
        <dbReference type="EMBL" id="GAA4077791.1"/>
    </source>
</evidence>
<evidence type="ECO:0000256" key="12">
    <source>
        <dbReference type="ARBA" id="ARBA00029438"/>
    </source>
</evidence>
<proteinExistence type="inferred from homology"/>
<dbReference type="EC" id="2.7.1.36" evidence="3"/>
<evidence type="ECO:0000256" key="3">
    <source>
        <dbReference type="ARBA" id="ARBA00012103"/>
    </source>
</evidence>
<dbReference type="RefSeq" id="WP_344913324.1">
    <property type="nucleotide sequence ID" value="NZ_BAABDL010000125.1"/>
</dbReference>
<comment type="caution">
    <text evidence="15">The sequence shown here is derived from an EMBL/GenBank/DDBJ whole genome shotgun (WGS) entry which is preliminary data.</text>
</comment>
<keyword evidence="5" id="KW-0444">Lipid biosynthesis</keyword>
<dbReference type="InterPro" id="IPR013750">
    <property type="entry name" value="GHMP_kinase_C_dom"/>
</dbReference>
<dbReference type="InterPro" id="IPR020568">
    <property type="entry name" value="Ribosomal_Su5_D2-typ_SF"/>
</dbReference>
<dbReference type="Pfam" id="PF08544">
    <property type="entry name" value="GHMP_kinases_C"/>
    <property type="match status" value="1"/>
</dbReference>
<keyword evidence="8 15" id="KW-0418">Kinase</keyword>
<organism evidence="15 16">
    <name type="scientific">Amphibacillus indicireducens</name>
    <dbReference type="NCBI Taxonomy" id="1076330"/>
    <lineage>
        <taxon>Bacteria</taxon>
        <taxon>Bacillati</taxon>
        <taxon>Bacillota</taxon>
        <taxon>Bacilli</taxon>
        <taxon>Bacillales</taxon>
        <taxon>Bacillaceae</taxon>
        <taxon>Amphibacillus</taxon>
    </lineage>
</organism>
<keyword evidence="6" id="KW-0808">Transferase</keyword>
<evidence type="ECO:0000256" key="6">
    <source>
        <dbReference type="ARBA" id="ARBA00022679"/>
    </source>
</evidence>
<dbReference type="PANTHER" id="PTHR43290">
    <property type="entry name" value="MEVALONATE KINASE"/>
    <property type="match status" value="1"/>
</dbReference>
<dbReference type="InterPro" id="IPR006203">
    <property type="entry name" value="GHMP_knse_ATP-bd_CS"/>
</dbReference>
<keyword evidence="10" id="KW-0460">Magnesium</keyword>
<evidence type="ECO:0000256" key="11">
    <source>
        <dbReference type="ARBA" id="ARBA00023098"/>
    </source>
</evidence>
<dbReference type="PROSITE" id="PS00627">
    <property type="entry name" value="GHMP_KINASES_ATP"/>
    <property type="match status" value="1"/>
</dbReference>
<comment type="pathway">
    <text evidence="12">Isoprenoid biosynthesis; isopentenyl diphosphate biosynthesis via mevalonate pathway; isopentenyl diphosphate from (R)-mevalonate: step 1/3.</text>
</comment>